<dbReference type="SUPFAM" id="SSF47473">
    <property type="entry name" value="EF-hand"/>
    <property type="match status" value="1"/>
</dbReference>
<sequence length="180" mass="20836">MENMSAYELYMSLDKDAIDSVSADELYPYLLKYYPDLPKCDFLKRFEVSDSDHDGELDLQEVGDLMRDLSLDQLLKDLDKNENDLVNADELYPHLLKSLPQLGEDDFRTICADKQEVDAFFQQLDLDGTNKISADNLFQFLKLEGLTREDFEQFIAEYDHQKDGQLDKSELRGLLLSLGF</sequence>
<dbReference type="GO" id="GO:0005509">
    <property type="term" value="F:calcium ion binding"/>
    <property type="evidence" value="ECO:0007669"/>
    <property type="project" value="InterPro"/>
</dbReference>
<dbReference type="PROSITE" id="PS50222">
    <property type="entry name" value="EF_HAND_2"/>
    <property type="match status" value="2"/>
</dbReference>
<dbReference type="EMBL" id="UYRU01064963">
    <property type="protein sequence ID" value="VDN16185.1"/>
    <property type="molecule type" value="Genomic_DNA"/>
</dbReference>
<dbReference type="InterPro" id="IPR018247">
    <property type="entry name" value="EF_Hand_1_Ca_BS"/>
</dbReference>
<proteinExistence type="predicted"/>
<organism evidence="3 4">
    <name type="scientific">Dibothriocephalus latus</name>
    <name type="common">Fish tapeworm</name>
    <name type="synonym">Diphyllobothrium latum</name>
    <dbReference type="NCBI Taxonomy" id="60516"/>
    <lineage>
        <taxon>Eukaryota</taxon>
        <taxon>Metazoa</taxon>
        <taxon>Spiralia</taxon>
        <taxon>Lophotrochozoa</taxon>
        <taxon>Platyhelminthes</taxon>
        <taxon>Cestoda</taxon>
        <taxon>Eucestoda</taxon>
        <taxon>Diphyllobothriidea</taxon>
        <taxon>Diphyllobothriidae</taxon>
        <taxon>Dibothriocephalus</taxon>
    </lineage>
</organism>
<dbReference type="Gene3D" id="1.10.238.10">
    <property type="entry name" value="EF-hand"/>
    <property type="match status" value="2"/>
</dbReference>
<dbReference type="SMART" id="SM00054">
    <property type="entry name" value="EFh"/>
    <property type="match status" value="4"/>
</dbReference>
<dbReference type="Pfam" id="PF13499">
    <property type="entry name" value="EF-hand_7"/>
    <property type="match status" value="1"/>
</dbReference>
<keyword evidence="1" id="KW-0106">Calcium</keyword>
<dbReference type="OrthoDB" id="293868at2759"/>
<feature type="domain" description="EF-hand" evidence="2">
    <location>
        <begin position="41"/>
        <end position="72"/>
    </location>
</feature>
<evidence type="ECO:0000256" key="1">
    <source>
        <dbReference type="ARBA" id="ARBA00022837"/>
    </source>
</evidence>
<accession>A0A3P7LH04</accession>
<dbReference type="InterPro" id="IPR002048">
    <property type="entry name" value="EF_hand_dom"/>
</dbReference>
<keyword evidence="4" id="KW-1185">Reference proteome</keyword>
<dbReference type="InterPro" id="IPR011992">
    <property type="entry name" value="EF-hand-dom_pair"/>
</dbReference>
<evidence type="ECO:0000313" key="3">
    <source>
        <dbReference type="EMBL" id="VDN16185.1"/>
    </source>
</evidence>
<dbReference type="Proteomes" id="UP000281553">
    <property type="component" value="Unassembled WGS sequence"/>
</dbReference>
<name>A0A3P7LH04_DIBLA</name>
<gene>
    <name evidence="3" type="ORF">DILT_LOCUS12016</name>
</gene>
<protein>
    <recommendedName>
        <fullName evidence="2">EF-hand domain-containing protein</fullName>
    </recommendedName>
</protein>
<dbReference type="AlphaFoldDB" id="A0A3P7LH04"/>
<evidence type="ECO:0000313" key="4">
    <source>
        <dbReference type="Proteomes" id="UP000281553"/>
    </source>
</evidence>
<reference evidence="3 4" key="1">
    <citation type="submission" date="2018-11" db="EMBL/GenBank/DDBJ databases">
        <authorList>
            <consortium name="Pathogen Informatics"/>
        </authorList>
    </citation>
    <scope>NUCLEOTIDE SEQUENCE [LARGE SCALE GENOMIC DNA]</scope>
</reference>
<feature type="domain" description="EF-hand" evidence="2">
    <location>
        <begin position="112"/>
        <end position="147"/>
    </location>
</feature>
<dbReference type="PROSITE" id="PS00018">
    <property type="entry name" value="EF_HAND_1"/>
    <property type="match status" value="2"/>
</dbReference>
<evidence type="ECO:0000259" key="2">
    <source>
        <dbReference type="PROSITE" id="PS50222"/>
    </source>
</evidence>